<dbReference type="GO" id="GO:0005506">
    <property type="term" value="F:iron ion binding"/>
    <property type="evidence" value="ECO:0007669"/>
    <property type="project" value="InterPro"/>
</dbReference>
<keyword evidence="10" id="KW-0472">Membrane</keyword>
<comment type="similarity">
    <text evidence="3">Belongs to the cytochrome P450 family.</text>
</comment>
<comment type="cofactor">
    <cofactor evidence="1 9">
        <name>heme</name>
        <dbReference type="ChEBI" id="CHEBI:30413"/>
    </cofactor>
</comment>
<dbReference type="PRINTS" id="PR00385">
    <property type="entry name" value="P450"/>
</dbReference>
<name>A0A8H7NV68_9APHY</name>
<dbReference type="Pfam" id="PF00067">
    <property type="entry name" value="p450"/>
    <property type="match status" value="1"/>
</dbReference>
<keyword evidence="8" id="KW-0503">Monooxygenase</keyword>
<reference evidence="11" key="1">
    <citation type="submission" date="2020-11" db="EMBL/GenBank/DDBJ databases">
        <authorList>
            <person name="Koelle M."/>
            <person name="Horta M.A.C."/>
            <person name="Nowrousian M."/>
            <person name="Ohm R.A."/>
            <person name="Benz P."/>
            <person name="Pilgard A."/>
        </authorList>
    </citation>
    <scope>NUCLEOTIDE SEQUENCE</scope>
    <source>
        <strain evidence="11">FPRL280</strain>
    </source>
</reference>
<dbReference type="PANTHER" id="PTHR24305:SF166">
    <property type="entry name" value="CYTOCHROME P450 12A4, MITOCHONDRIAL-RELATED"/>
    <property type="match status" value="1"/>
</dbReference>
<organism evidence="11 12">
    <name type="scientific">Rhodonia placenta</name>
    <dbReference type="NCBI Taxonomy" id="104341"/>
    <lineage>
        <taxon>Eukaryota</taxon>
        <taxon>Fungi</taxon>
        <taxon>Dikarya</taxon>
        <taxon>Basidiomycota</taxon>
        <taxon>Agaricomycotina</taxon>
        <taxon>Agaricomycetes</taxon>
        <taxon>Polyporales</taxon>
        <taxon>Adustoporiaceae</taxon>
        <taxon>Rhodonia</taxon>
    </lineage>
</organism>
<comment type="caution">
    <text evidence="11">The sequence shown here is derived from an EMBL/GenBank/DDBJ whole genome shotgun (WGS) entry which is preliminary data.</text>
</comment>
<dbReference type="EMBL" id="JADOXO010000410">
    <property type="protein sequence ID" value="KAF9805024.1"/>
    <property type="molecule type" value="Genomic_DNA"/>
</dbReference>
<dbReference type="InterPro" id="IPR001128">
    <property type="entry name" value="Cyt_P450"/>
</dbReference>
<evidence type="ECO:0000256" key="6">
    <source>
        <dbReference type="ARBA" id="ARBA00023002"/>
    </source>
</evidence>
<protein>
    <recommendedName>
        <fullName evidence="13">Cytochrome P450</fullName>
    </recommendedName>
</protein>
<feature type="transmembrane region" description="Helical" evidence="10">
    <location>
        <begin position="6"/>
        <end position="23"/>
    </location>
</feature>
<keyword evidence="6" id="KW-0560">Oxidoreductase</keyword>
<evidence type="ECO:0008006" key="13">
    <source>
        <dbReference type="Google" id="ProtNLM"/>
    </source>
</evidence>
<dbReference type="Proteomes" id="UP000639403">
    <property type="component" value="Unassembled WGS sequence"/>
</dbReference>
<evidence type="ECO:0000313" key="12">
    <source>
        <dbReference type="Proteomes" id="UP000639403"/>
    </source>
</evidence>
<evidence type="ECO:0000256" key="4">
    <source>
        <dbReference type="ARBA" id="ARBA00022617"/>
    </source>
</evidence>
<comment type="pathway">
    <text evidence="2">Secondary metabolite biosynthesis.</text>
</comment>
<keyword evidence="4 9" id="KW-0349">Heme</keyword>
<evidence type="ECO:0000256" key="1">
    <source>
        <dbReference type="ARBA" id="ARBA00001971"/>
    </source>
</evidence>
<evidence type="ECO:0000256" key="3">
    <source>
        <dbReference type="ARBA" id="ARBA00010617"/>
    </source>
</evidence>
<dbReference type="PANTHER" id="PTHR24305">
    <property type="entry name" value="CYTOCHROME P450"/>
    <property type="match status" value="1"/>
</dbReference>
<dbReference type="Gene3D" id="1.10.630.10">
    <property type="entry name" value="Cytochrome P450"/>
    <property type="match status" value="1"/>
</dbReference>
<dbReference type="InterPro" id="IPR036396">
    <property type="entry name" value="Cyt_P450_sf"/>
</dbReference>
<evidence type="ECO:0000256" key="7">
    <source>
        <dbReference type="ARBA" id="ARBA00023004"/>
    </source>
</evidence>
<feature type="binding site" description="axial binding residue" evidence="9">
    <location>
        <position position="483"/>
    </location>
    <ligand>
        <name>heme</name>
        <dbReference type="ChEBI" id="CHEBI:30413"/>
    </ligand>
    <ligandPart>
        <name>Fe</name>
        <dbReference type="ChEBI" id="CHEBI:18248"/>
    </ligandPart>
</feature>
<evidence type="ECO:0000256" key="8">
    <source>
        <dbReference type="ARBA" id="ARBA00023033"/>
    </source>
</evidence>
<keyword evidence="7 9" id="KW-0408">Iron</keyword>
<proteinExistence type="inferred from homology"/>
<sequence>MSTDNIPTQLGIAGAVAVLLFLLRRWSSRSTLRNIPGPPPQSQWTGNLKQWFARDGADFQRDVSFNYGPVAKIHGFLGRPILYVADPKALQTILVKEEQVYQETKAFFAMTYLLFGPGLLATAGEKHRKQRKLLNPVFSIKHMRHMLPIFYGVLHKVRDAITMRVSDGPQEIDMLKWMGRTALELIGQGGLGYSFDKLVEDGDNEYGRAMKHLQPTLQRINVLRRLVPYVYKLGPAWFRRMVMHYFPLGQVRDAKEIVDTMQRCSSEIFASKKIALARGDEAVMKQVGEGKDIMSILMKANSMASEADRIPEEELVAQMSTFLFAATDTTSNTLARILQQLAIHPDTQQKLREEILAANAEEYMAYDDLDALPLLDGVCRETLRVFPGVTNLARTPTQDTILPLSEPIVGTDGTVMREILVPRGTEILIGIQGSNGRKERWGEDSYEWKPERWLSPLPKTVTENPVPGVYSNLMTFMAGRRACIGFKFSEMEMKVVLAVLLSNFTFELTDKPIEWNISGVRYPTVGKDSNVAQLPLKVGLYKKPTLQ</sequence>
<dbReference type="GO" id="GO:0020037">
    <property type="term" value="F:heme binding"/>
    <property type="evidence" value="ECO:0007669"/>
    <property type="project" value="InterPro"/>
</dbReference>
<evidence type="ECO:0000256" key="9">
    <source>
        <dbReference type="PIRSR" id="PIRSR602401-1"/>
    </source>
</evidence>
<dbReference type="AlphaFoldDB" id="A0A8H7NV68"/>
<accession>A0A8H7NV68</accession>
<evidence type="ECO:0000313" key="11">
    <source>
        <dbReference type="EMBL" id="KAF9805024.1"/>
    </source>
</evidence>
<feature type="transmembrane region" description="Helical" evidence="10">
    <location>
        <begin position="106"/>
        <end position="124"/>
    </location>
</feature>
<keyword evidence="10" id="KW-1133">Transmembrane helix</keyword>
<dbReference type="CDD" id="cd11069">
    <property type="entry name" value="CYP_FUM15-like"/>
    <property type="match status" value="1"/>
</dbReference>
<dbReference type="SUPFAM" id="SSF48264">
    <property type="entry name" value="Cytochrome P450"/>
    <property type="match status" value="1"/>
</dbReference>
<dbReference type="PRINTS" id="PR00463">
    <property type="entry name" value="EP450I"/>
</dbReference>
<dbReference type="InterPro" id="IPR050121">
    <property type="entry name" value="Cytochrome_P450_monoxygenase"/>
</dbReference>
<gene>
    <name evidence="11" type="ORF">IEO21_09223</name>
</gene>
<keyword evidence="10" id="KW-0812">Transmembrane</keyword>
<dbReference type="InterPro" id="IPR002401">
    <property type="entry name" value="Cyt_P450_E_grp-I"/>
</dbReference>
<dbReference type="GO" id="GO:0004497">
    <property type="term" value="F:monooxygenase activity"/>
    <property type="evidence" value="ECO:0007669"/>
    <property type="project" value="UniProtKB-KW"/>
</dbReference>
<reference evidence="11" key="2">
    <citation type="journal article" name="Front. Microbiol.">
        <title>Degradative Capacity of Two Strains of Rhodonia placenta: From Phenotype to Genotype.</title>
        <authorList>
            <person name="Kolle M."/>
            <person name="Horta M.A.C."/>
            <person name="Nowrousian M."/>
            <person name="Ohm R.A."/>
            <person name="Benz J.P."/>
            <person name="Pilgard A."/>
        </authorList>
    </citation>
    <scope>NUCLEOTIDE SEQUENCE</scope>
    <source>
        <strain evidence="11">FPRL280</strain>
    </source>
</reference>
<evidence type="ECO:0000256" key="5">
    <source>
        <dbReference type="ARBA" id="ARBA00022723"/>
    </source>
</evidence>
<dbReference type="GO" id="GO:0016705">
    <property type="term" value="F:oxidoreductase activity, acting on paired donors, with incorporation or reduction of molecular oxygen"/>
    <property type="evidence" value="ECO:0007669"/>
    <property type="project" value="InterPro"/>
</dbReference>
<evidence type="ECO:0000256" key="2">
    <source>
        <dbReference type="ARBA" id="ARBA00005179"/>
    </source>
</evidence>
<evidence type="ECO:0000256" key="10">
    <source>
        <dbReference type="SAM" id="Phobius"/>
    </source>
</evidence>
<keyword evidence="5 9" id="KW-0479">Metal-binding</keyword>